<organism evidence="2 3">
    <name type="scientific">Brassica cretica</name>
    <name type="common">Mustard</name>
    <dbReference type="NCBI Taxonomy" id="69181"/>
    <lineage>
        <taxon>Eukaryota</taxon>
        <taxon>Viridiplantae</taxon>
        <taxon>Streptophyta</taxon>
        <taxon>Embryophyta</taxon>
        <taxon>Tracheophyta</taxon>
        <taxon>Spermatophyta</taxon>
        <taxon>Magnoliopsida</taxon>
        <taxon>eudicotyledons</taxon>
        <taxon>Gunneridae</taxon>
        <taxon>Pentapetalae</taxon>
        <taxon>rosids</taxon>
        <taxon>malvids</taxon>
        <taxon>Brassicales</taxon>
        <taxon>Brassicaceae</taxon>
        <taxon>Brassiceae</taxon>
        <taxon>Brassica</taxon>
    </lineage>
</organism>
<keyword evidence="1" id="KW-1133">Transmembrane helix</keyword>
<dbReference type="Proteomes" id="UP000266723">
    <property type="component" value="Unassembled WGS sequence"/>
</dbReference>
<comment type="caution">
    <text evidence="2">The sequence shown here is derived from an EMBL/GenBank/DDBJ whole genome shotgun (WGS) entry which is preliminary data.</text>
</comment>
<evidence type="ECO:0000256" key="1">
    <source>
        <dbReference type="SAM" id="Phobius"/>
    </source>
</evidence>
<keyword evidence="1" id="KW-0472">Membrane</keyword>
<sequence length="159" mass="17943">MLWPFDLCFSDLHFSFACLSFVFGIFSFIGDTHFASFFERLQDLGRMGSRCHDRRRTHGPGRLRFLGTLGPSNDQPSWVSYDWISSGDPGVSWRILISLGSGGRCLGNPWVLDPEGPHSATLGETTLRTYWGIPFYRSEAGHYQVPVLHLLSAEGHYQT</sequence>
<evidence type="ECO:0000313" key="2">
    <source>
        <dbReference type="EMBL" id="KAF3607140.1"/>
    </source>
</evidence>
<dbReference type="EMBL" id="QGKV02000297">
    <property type="protein sequence ID" value="KAF3607140.1"/>
    <property type="molecule type" value="Genomic_DNA"/>
</dbReference>
<name>A0ABQ7EV89_BRACR</name>
<feature type="transmembrane region" description="Helical" evidence="1">
    <location>
        <begin position="12"/>
        <end position="30"/>
    </location>
</feature>
<protein>
    <submittedName>
        <fullName evidence="2">Uncharacterized protein</fullName>
    </submittedName>
</protein>
<gene>
    <name evidence="2" type="ORF">DY000_02049303</name>
</gene>
<keyword evidence="3" id="KW-1185">Reference proteome</keyword>
<reference evidence="2 3" key="1">
    <citation type="journal article" date="2020" name="BMC Genomics">
        <title>Intraspecific diversification of the crop wild relative Brassica cretica Lam. using demographic model selection.</title>
        <authorList>
            <person name="Kioukis A."/>
            <person name="Michalopoulou V.A."/>
            <person name="Briers L."/>
            <person name="Pirintsos S."/>
            <person name="Studholme D.J."/>
            <person name="Pavlidis P."/>
            <person name="Sarris P.F."/>
        </authorList>
    </citation>
    <scope>NUCLEOTIDE SEQUENCE [LARGE SCALE GENOMIC DNA]</scope>
    <source>
        <strain evidence="3">cv. PFS-1207/04</strain>
    </source>
</reference>
<keyword evidence="1" id="KW-0812">Transmembrane</keyword>
<proteinExistence type="predicted"/>
<accession>A0ABQ7EV89</accession>
<evidence type="ECO:0000313" key="3">
    <source>
        <dbReference type="Proteomes" id="UP000266723"/>
    </source>
</evidence>